<evidence type="ECO:0000256" key="2">
    <source>
        <dbReference type="ARBA" id="ARBA00004141"/>
    </source>
</evidence>
<dbReference type="PROSITE" id="PS50939">
    <property type="entry name" value="CYTOCHROME_B561"/>
    <property type="match status" value="1"/>
</dbReference>
<dbReference type="InterPro" id="IPR043205">
    <property type="entry name" value="CYB561/CYBRD1-like"/>
</dbReference>
<comment type="cofactor">
    <cofactor evidence="1">
        <name>heme b</name>
        <dbReference type="ChEBI" id="CHEBI:60344"/>
    </cofactor>
</comment>
<evidence type="ECO:0000256" key="7">
    <source>
        <dbReference type="ARBA" id="ARBA00022982"/>
    </source>
</evidence>
<dbReference type="FunFam" id="1.20.120.1770:FF:000001">
    <property type="entry name" value="Cytochrome b reductase 1"/>
    <property type="match status" value="1"/>
</dbReference>
<dbReference type="SMART" id="SM00665">
    <property type="entry name" value="B561"/>
    <property type="match status" value="1"/>
</dbReference>
<feature type="transmembrane region" description="Helical" evidence="11">
    <location>
        <begin position="219"/>
        <end position="240"/>
    </location>
</feature>
<dbReference type="AlphaFoldDB" id="A0A6V1N3X2"/>
<keyword evidence="7" id="KW-0249">Electron transport</keyword>
<dbReference type="Pfam" id="PF03188">
    <property type="entry name" value="Cytochrom_B561"/>
    <property type="match status" value="1"/>
</dbReference>
<dbReference type="Gene3D" id="1.20.120.1770">
    <property type="match status" value="1"/>
</dbReference>
<organism evidence="13">
    <name type="scientific">Heterosigma akashiwo</name>
    <name type="common">Chromophytic alga</name>
    <name type="synonym">Heterosigma carterae</name>
    <dbReference type="NCBI Taxonomy" id="2829"/>
    <lineage>
        <taxon>Eukaryota</taxon>
        <taxon>Sar</taxon>
        <taxon>Stramenopiles</taxon>
        <taxon>Ochrophyta</taxon>
        <taxon>Raphidophyceae</taxon>
        <taxon>Chattonellales</taxon>
        <taxon>Chattonellaceae</taxon>
        <taxon>Heterosigma</taxon>
    </lineage>
</organism>
<keyword evidence="3" id="KW-0813">Transport</keyword>
<dbReference type="PANTHER" id="PTHR10106:SF0">
    <property type="entry name" value="LD36721P"/>
    <property type="match status" value="1"/>
</dbReference>
<keyword evidence="9" id="KW-0408">Iron</keyword>
<feature type="transmembrane region" description="Helical" evidence="11">
    <location>
        <begin position="130"/>
        <end position="151"/>
    </location>
</feature>
<dbReference type="InterPro" id="IPR006593">
    <property type="entry name" value="Cyt_b561/ferric_Rdtase_TM"/>
</dbReference>
<proteinExistence type="predicted"/>
<evidence type="ECO:0000256" key="9">
    <source>
        <dbReference type="ARBA" id="ARBA00023004"/>
    </source>
</evidence>
<evidence type="ECO:0000256" key="6">
    <source>
        <dbReference type="ARBA" id="ARBA00022723"/>
    </source>
</evidence>
<dbReference type="GO" id="GO:0016020">
    <property type="term" value="C:membrane"/>
    <property type="evidence" value="ECO:0007669"/>
    <property type="project" value="UniProtKB-SubCell"/>
</dbReference>
<feature type="transmembrane region" description="Helical" evidence="11">
    <location>
        <begin position="163"/>
        <end position="184"/>
    </location>
</feature>
<evidence type="ECO:0000256" key="10">
    <source>
        <dbReference type="ARBA" id="ARBA00023136"/>
    </source>
</evidence>
<dbReference type="GO" id="GO:0046872">
    <property type="term" value="F:metal ion binding"/>
    <property type="evidence" value="ECO:0007669"/>
    <property type="project" value="UniProtKB-KW"/>
</dbReference>
<evidence type="ECO:0000259" key="12">
    <source>
        <dbReference type="PROSITE" id="PS50939"/>
    </source>
</evidence>
<gene>
    <name evidence="13" type="ORF">HAKA00212_LOCUS7392</name>
</gene>
<keyword evidence="8 11" id="KW-1133">Transmembrane helix</keyword>
<sequence length="267" mass="29006">MAGTEQRSKPISSGQRIAVRISHGLCLLIFVLVITWANMSSDNNGLGGLTASNIFAWHPVFMTVGMVCVFAQAALAYRAYPFGKKTNKLIHMVLQAIAVILISLGLWSVFKYHNDNLIANLYSTHSWLGVATVCLFFQNFGLGFGAFWLPYAPQWARAAYLPAHVYLGVLTFFSAVLTVCTGITEKNAWLGCSYDIDSVDTNPASHYWDIPSGCRVSSWLAICTLLLLISTGVAVMNLGVGEKPQQENDKTEAFIKGDALAGSVAEA</sequence>
<evidence type="ECO:0000256" key="8">
    <source>
        <dbReference type="ARBA" id="ARBA00022989"/>
    </source>
</evidence>
<keyword evidence="6" id="KW-0479">Metal-binding</keyword>
<protein>
    <recommendedName>
        <fullName evidence="12">Cytochrome b561 domain-containing protein</fullName>
    </recommendedName>
</protein>
<comment type="subcellular location">
    <subcellularLocation>
        <location evidence="2">Membrane</location>
        <topology evidence="2">Multi-pass membrane protein</topology>
    </subcellularLocation>
</comment>
<reference evidence="13" key="1">
    <citation type="submission" date="2021-01" db="EMBL/GenBank/DDBJ databases">
        <authorList>
            <person name="Corre E."/>
            <person name="Pelletier E."/>
            <person name="Niang G."/>
            <person name="Scheremetjew M."/>
            <person name="Finn R."/>
            <person name="Kale V."/>
            <person name="Holt S."/>
            <person name="Cochrane G."/>
            <person name="Meng A."/>
            <person name="Brown T."/>
            <person name="Cohen L."/>
        </authorList>
    </citation>
    <scope>NUCLEOTIDE SEQUENCE</scope>
    <source>
        <strain evidence="13">CCMP3107</strain>
    </source>
</reference>
<keyword evidence="10 11" id="KW-0472">Membrane</keyword>
<keyword evidence="5 11" id="KW-0812">Transmembrane</keyword>
<accession>A0A6V1N3X2</accession>
<evidence type="ECO:0000256" key="5">
    <source>
        <dbReference type="ARBA" id="ARBA00022692"/>
    </source>
</evidence>
<evidence type="ECO:0000256" key="4">
    <source>
        <dbReference type="ARBA" id="ARBA00022617"/>
    </source>
</evidence>
<feature type="transmembrane region" description="Helical" evidence="11">
    <location>
        <begin position="17"/>
        <end position="37"/>
    </location>
</feature>
<feature type="transmembrane region" description="Helical" evidence="11">
    <location>
        <begin position="89"/>
        <end position="110"/>
    </location>
</feature>
<keyword evidence="4" id="KW-0349">Heme</keyword>
<evidence type="ECO:0000256" key="3">
    <source>
        <dbReference type="ARBA" id="ARBA00022448"/>
    </source>
</evidence>
<evidence type="ECO:0000313" key="13">
    <source>
        <dbReference type="EMBL" id="CAE0628710.1"/>
    </source>
</evidence>
<feature type="domain" description="Cytochrome b561" evidence="12">
    <location>
        <begin position="21"/>
        <end position="236"/>
    </location>
</feature>
<dbReference type="GO" id="GO:0016491">
    <property type="term" value="F:oxidoreductase activity"/>
    <property type="evidence" value="ECO:0007669"/>
    <property type="project" value="InterPro"/>
</dbReference>
<dbReference type="EMBL" id="HBIU01015865">
    <property type="protein sequence ID" value="CAE0628710.1"/>
    <property type="molecule type" value="Transcribed_RNA"/>
</dbReference>
<evidence type="ECO:0000256" key="1">
    <source>
        <dbReference type="ARBA" id="ARBA00001970"/>
    </source>
</evidence>
<dbReference type="PANTHER" id="PTHR10106">
    <property type="entry name" value="CYTOCHROME B561-RELATED"/>
    <property type="match status" value="1"/>
</dbReference>
<evidence type="ECO:0000256" key="11">
    <source>
        <dbReference type="SAM" id="Phobius"/>
    </source>
</evidence>
<name>A0A6V1N3X2_HETAK</name>
<feature type="transmembrane region" description="Helical" evidence="11">
    <location>
        <begin position="57"/>
        <end position="77"/>
    </location>
</feature>